<dbReference type="EMBL" id="JANPWB010000004">
    <property type="protein sequence ID" value="KAJ1195678.1"/>
    <property type="molecule type" value="Genomic_DNA"/>
</dbReference>
<evidence type="ECO:0000313" key="4">
    <source>
        <dbReference type="Proteomes" id="UP001066276"/>
    </source>
</evidence>
<feature type="region of interest" description="Disordered" evidence="1">
    <location>
        <begin position="1"/>
        <end position="48"/>
    </location>
</feature>
<reference evidence="3" key="1">
    <citation type="journal article" date="2022" name="bioRxiv">
        <title>Sequencing and chromosome-scale assembly of the giantPleurodeles waltlgenome.</title>
        <authorList>
            <person name="Brown T."/>
            <person name="Elewa A."/>
            <person name="Iarovenko S."/>
            <person name="Subramanian E."/>
            <person name="Araus A.J."/>
            <person name="Petzold A."/>
            <person name="Susuki M."/>
            <person name="Suzuki K.-i.T."/>
            <person name="Hayashi T."/>
            <person name="Toyoda A."/>
            <person name="Oliveira C."/>
            <person name="Osipova E."/>
            <person name="Leigh N.D."/>
            <person name="Simon A."/>
            <person name="Yun M.H."/>
        </authorList>
    </citation>
    <scope>NUCLEOTIDE SEQUENCE</scope>
    <source>
        <strain evidence="3">20211129_DDA</strain>
        <tissue evidence="3">Liver</tissue>
    </source>
</reference>
<gene>
    <name evidence="3" type="ORF">NDU88_004946</name>
</gene>
<keyword evidence="2" id="KW-0472">Membrane</keyword>
<name>A0AAV7V2L1_PLEWA</name>
<keyword evidence="2" id="KW-0812">Transmembrane</keyword>
<evidence type="ECO:0000256" key="2">
    <source>
        <dbReference type="SAM" id="Phobius"/>
    </source>
</evidence>
<dbReference type="Proteomes" id="UP001066276">
    <property type="component" value="Chromosome 2_2"/>
</dbReference>
<comment type="caution">
    <text evidence="3">The sequence shown here is derived from an EMBL/GenBank/DDBJ whole genome shotgun (WGS) entry which is preliminary data.</text>
</comment>
<protein>
    <submittedName>
        <fullName evidence="3">Uncharacterized protein</fullName>
    </submittedName>
</protein>
<feature type="transmembrane region" description="Helical" evidence="2">
    <location>
        <begin position="58"/>
        <end position="82"/>
    </location>
</feature>
<evidence type="ECO:0000313" key="3">
    <source>
        <dbReference type="EMBL" id="KAJ1195678.1"/>
    </source>
</evidence>
<accession>A0AAV7V2L1</accession>
<feature type="compositionally biased region" description="Basic and acidic residues" evidence="1">
    <location>
        <begin position="1"/>
        <end position="24"/>
    </location>
</feature>
<evidence type="ECO:0000256" key="1">
    <source>
        <dbReference type="SAM" id="MobiDB-lite"/>
    </source>
</evidence>
<sequence>MLEGRESPDKALLKEGSGTDDHTSIRRRPQVPLKTSPGEEETRGRKRLPTTVTISSRVLMMLLCCVCTLPLLLAICALTEFLDGHFQRGPRVGRSPEEQGWNPLGERDRLQQQLVRVCHFFNMTIVFVSRLAETYNSEIWVCNEHQDRLS</sequence>
<organism evidence="3 4">
    <name type="scientific">Pleurodeles waltl</name>
    <name type="common">Iberian ribbed newt</name>
    <dbReference type="NCBI Taxonomy" id="8319"/>
    <lineage>
        <taxon>Eukaryota</taxon>
        <taxon>Metazoa</taxon>
        <taxon>Chordata</taxon>
        <taxon>Craniata</taxon>
        <taxon>Vertebrata</taxon>
        <taxon>Euteleostomi</taxon>
        <taxon>Amphibia</taxon>
        <taxon>Batrachia</taxon>
        <taxon>Caudata</taxon>
        <taxon>Salamandroidea</taxon>
        <taxon>Salamandridae</taxon>
        <taxon>Pleurodelinae</taxon>
        <taxon>Pleurodeles</taxon>
    </lineage>
</organism>
<proteinExistence type="predicted"/>
<dbReference type="AlphaFoldDB" id="A0AAV7V2L1"/>
<keyword evidence="2" id="KW-1133">Transmembrane helix</keyword>
<keyword evidence="4" id="KW-1185">Reference proteome</keyword>